<dbReference type="Proteomes" id="UP000288096">
    <property type="component" value="Unassembled WGS sequence"/>
</dbReference>
<dbReference type="InterPro" id="IPR052344">
    <property type="entry name" value="Transposase-related"/>
</dbReference>
<evidence type="ECO:0000259" key="1">
    <source>
        <dbReference type="Pfam" id="PF03050"/>
    </source>
</evidence>
<reference evidence="3" key="2">
    <citation type="submission" date="2019-01" db="EMBL/GenBank/DDBJ databases">
        <title>Genome sequence of Desulfonema ishimotonii strain Tokyo 01.</title>
        <authorList>
            <person name="Fukui M."/>
        </authorList>
    </citation>
    <scope>NUCLEOTIDE SEQUENCE [LARGE SCALE GENOMIC DNA]</scope>
    <source>
        <strain evidence="3">Tokyo 01</strain>
    </source>
</reference>
<protein>
    <recommendedName>
        <fullName evidence="1">Transposase IS66 central domain-containing protein</fullName>
    </recommendedName>
</protein>
<dbReference type="InterPro" id="IPR004291">
    <property type="entry name" value="Transposase_IS66_central"/>
</dbReference>
<dbReference type="PANTHER" id="PTHR33678">
    <property type="entry name" value="BLL1576 PROTEIN"/>
    <property type="match status" value="1"/>
</dbReference>
<name>A0A401FV82_9BACT</name>
<dbReference type="Pfam" id="PF03050">
    <property type="entry name" value="DDE_Tnp_IS66"/>
    <property type="match status" value="1"/>
</dbReference>
<gene>
    <name evidence="2" type="ORF">DENIS_1835</name>
</gene>
<keyword evidence="3" id="KW-1185">Reference proteome</keyword>
<sequence>MVILSDDAGQFNVFLHALCRIHAERTINRLSGFDDERRRALEKKQTEIWEFYSELKQYKESPHADKKGRLNVRSDEIFTEKTCFASLNKAPEHIYRNKDELLLVLERPEIPLHNNASERDIREFVKKRKISGSTRSSPGRRARDTFASLKKTCRKLAISFWEYLKARAKGCYDTVPYLPELIHRHACALVA</sequence>
<dbReference type="PANTHER" id="PTHR33678:SF2">
    <property type="match status" value="1"/>
</dbReference>
<proteinExistence type="predicted"/>
<dbReference type="AlphaFoldDB" id="A0A401FV82"/>
<feature type="domain" description="Transposase IS66 central" evidence="1">
    <location>
        <begin position="15"/>
        <end position="139"/>
    </location>
</feature>
<evidence type="ECO:0000313" key="2">
    <source>
        <dbReference type="EMBL" id="GBC60876.1"/>
    </source>
</evidence>
<organism evidence="2 3">
    <name type="scientific">Desulfonema ishimotonii</name>
    <dbReference type="NCBI Taxonomy" id="45657"/>
    <lineage>
        <taxon>Bacteria</taxon>
        <taxon>Pseudomonadati</taxon>
        <taxon>Thermodesulfobacteriota</taxon>
        <taxon>Desulfobacteria</taxon>
        <taxon>Desulfobacterales</taxon>
        <taxon>Desulfococcaceae</taxon>
        <taxon>Desulfonema</taxon>
    </lineage>
</organism>
<accession>A0A401FV82</accession>
<comment type="caution">
    <text evidence="2">The sequence shown here is derived from an EMBL/GenBank/DDBJ whole genome shotgun (WGS) entry which is preliminary data.</text>
</comment>
<dbReference type="EMBL" id="BEXT01000001">
    <property type="protein sequence ID" value="GBC60876.1"/>
    <property type="molecule type" value="Genomic_DNA"/>
</dbReference>
<evidence type="ECO:0000313" key="3">
    <source>
        <dbReference type="Proteomes" id="UP000288096"/>
    </source>
</evidence>
<reference evidence="3" key="1">
    <citation type="submission" date="2017-11" db="EMBL/GenBank/DDBJ databases">
        <authorList>
            <person name="Watanabe M."/>
            <person name="Kojima H."/>
        </authorList>
    </citation>
    <scope>NUCLEOTIDE SEQUENCE [LARGE SCALE GENOMIC DNA]</scope>
    <source>
        <strain evidence="3">Tokyo 01</strain>
    </source>
</reference>